<comment type="caution">
    <text evidence="2">The sequence shown here is derived from an EMBL/GenBank/DDBJ whole genome shotgun (WGS) entry which is preliminary data.</text>
</comment>
<keyword evidence="1 2" id="KW-0808">Transferase</keyword>
<evidence type="ECO:0000313" key="3">
    <source>
        <dbReference type="Proteomes" id="UP000584374"/>
    </source>
</evidence>
<dbReference type="PANTHER" id="PTHR48207">
    <property type="entry name" value="SUCCINATE--HYDROXYMETHYLGLUTARATE COA-TRANSFERASE"/>
    <property type="match status" value="1"/>
</dbReference>
<dbReference type="Gene3D" id="3.40.50.10540">
    <property type="entry name" value="Crotonobetainyl-coa:carnitine coa-transferase, domain 1"/>
    <property type="match status" value="1"/>
</dbReference>
<dbReference type="Proteomes" id="UP000584374">
    <property type="component" value="Unassembled WGS sequence"/>
</dbReference>
<sequence length="215" mass="23887">MVTPLRDISVVEFCTVASGPYCGMRHLHRRVDVRILAAIAALQTSEYFGKGADPGRLGSAHPRNAPYQAFRAADGHFALAAGNDRLWQATCTALGRPDLAADERFVSTTTRARHQDELRCLLEEEFANYPTAELLDLFTRAGVPCSPLNSYSQALADPQVEHMQWVADIELPGGRTTRTFISPLRFNGESPKVWRRPPALGEHNAEIVDEMRKSR</sequence>
<dbReference type="InterPro" id="IPR050483">
    <property type="entry name" value="CoA-transferase_III_domain"/>
</dbReference>
<evidence type="ECO:0000313" key="2">
    <source>
        <dbReference type="EMBL" id="MBB5158691.1"/>
    </source>
</evidence>
<accession>A0A840QF68</accession>
<protein>
    <submittedName>
        <fullName evidence="2">Crotonobetainyl-CoA:carnitine CoA-transferase CaiB-like acyl-CoA transferase</fullName>
    </submittedName>
</protein>
<dbReference type="AlphaFoldDB" id="A0A840QF68"/>
<dbReference type="InterPro" id="IPR003673">
    <property type="entry name" value="CoA-Trfase_fam_III"/>
</dbReference>
<dbReference type="SUPFAM" id="SSF89796">
    <property type="entry name" value="CoA-transferase family III (CaiB/BaiF)"/>
    <property type="match status" value="1"/>
</dbReference>
<dbReference type="GO" id="GO:0008410">
    <property type="term" value="F:CoA-transferase activity"/>
    <property type="evidence" value="ECO:0007669"/>
    <property type="project" value="TreeGrafter"/>
</dbReference>
<dbReference type="InterPro" id="IPR023606">
    <property type="entry name" value="CoA-Trfase_III_dom_1_sf"/>
</dbReference>
<dbReference type="RefSeq" id="WP_184730613.1">
    <property type="nucleotide sequence ID" value="NZ_JACHIW010000002.1"/>
</dbReference>
<evidence type="ECO:0000256" key="1">
    <source>
        <dbReference type="ARBA" id="ARBA00022679"/>
    </source>
</evidence>
<name>A0A840QF68_9PSEU</name>
<proteinExistence type="predicted"/>
<keyword evidence="3" id="KW-1185">Reference proteome</keyword>
<dbReference type="Gene3D" id="3.30.1540.10">
    <property type="entry name" value="formyl-coa transferase, domain 3"/>
    <property type="match status" value="1"/>
</dbReference>
<organism evidence="2 3">
    <name type="scientific">Saccharopolyspora phatthalungensis</name>
    <dbReference type="NCBI Taxonomy" id="664693"/>
    <lineage>
        <taxon>Bacteria</taxon>
        <taxon>Bacillati</taxon>
        <taxon>Actinomycetota</taxon>
        <taxon>Actinomycetes</taxon>
        <taxon>Pseudonocardiales</taxon>
        <taxon>Pseudonocardiaceae</taxon>
        <taxon>Saccharopolyspora</taxon>
    </lineage>
</organism>
<reference evidence="2 3" key="1">
    <citation type="submission" date="2020-08" db="EMBL/GenBank/DDBJ databases">
        <title>Sequencing the genomes of 1000 actinobacteria strains.</title>
        <authorList>
            <person name="Klenk H.-P."/>
        </authorList>
    </citation>
    <scope>NUCLEOTIDE SEQUENCE [LARGE SCALE GENOMIC DNA]</scope>
    <source>
        <strain evidence="2 3">DSM 45584</strain>
    </source>
</reference>
<dbReference type="PANTHER" id="PTHR48207:SF3">
    <property type="entry name" value="SUCCINATE--HYDROXYMETHYLGLUTARATE COA-TRANSFERASE"/>
    <property type="match status" value="1"/>
</dbReference>
<dbReference type="InterPro" id="IPR044855">
    <property type="entry name" value="CoA-Trfase_III_dom3_sf"/>
</dbReference>
<dbReference type="EMBL" id="JACHIW010000002">
    <property type="protein sequence ID" value="MBB5158691.1"/>
    <property type="molecule type" value="Genomic_DNA"/>
</dbReference>
<gene>
    <name evidence="2" type="ORF">BJ970_006290</name>
</gene>
<dbReference type="Pfam" id="PF02515">
    <property type="entry name" value="CoA_transf_3"/>
    <property type="match status" value="1"/>
</dbReference>